<dbReference type="Proteomes" id="UP000712600">
    <property type="component" value="Unassembled WGS sequence"/>
</dbReference>
<proteinExistence type="predicted"/>
<sequence>MIIAPLYAWKGSTERIIAFTTVLKRDLELVTVLLQSVKAHISVVVIISFFLNTSMIGDIQACYDRE</sequence>
<keyword evidence="1" id="KW-0472">Membrane</keyword>
<comment type="caution">
    <text evidence="2">The sequence shown here is derived from an EMBL/GenBank/DDBJ whole genome shotgun (WGS) entry which is preliminary data.</text>
</comment>
<gene>
    <name evidence="2" type="ORF">F2Q69_00051637</name>
</gene>
<dbReference type="EMBL" id="QGKX02001347">
    <property type="protein sequence ID" value="KAF3524493.1"/>
    <property type="molecule type" value="Genomic_DNA"/>
</dbReference>
<feature type="transmembrane region" description="Helical" evidence="1">
    <location>
        <begin position="29"/>
        <end position="51"/>
    </location>
</feature>
<keyword evidence="1" id="KW-1133">Transmembrane helix</keyword>
<evidence type="ECO:0000313" key="2">
    <source>
        <dbReference type="EMBL" id="KAF3524493.1"/>
    </source>
</evidence>
<organism evidence="2 3">
    <name type="scientific">Brassica cretica</name>
    <name type="common">Mustard</name>
    <dbReference type="NCBI Taxonomy" id="69181"/>
    <lineage>
        <taxon>Eukaryota</taxon>
        <taxon>Viridiplantae</taxon>
        <taxon>Streptophyta</taxon>
        <taxon>Embryophyta</taxon>
        <taxon>Tracheophyta</taxon>
        <taxon>Spermatophyta</taxon>
        <taxon>Magnoliopsida</taxon>
        <taxon>eudicotyledons</taxon>
        <taxon>Gunneridae</taxon>
        <taxon>Pentapetalae</taxon>
        <taxon>rosids</taxon>
        <taxon>malvids</taxon>
        <taxon>Brassicales</taxon>
        <taxon>Brassicaceae</taxon>
        <taxon>Brassiceae</taxon>
        <taxon>Brassica</taxon>
    </lineage>
</organism>
<dbReference type="AlphaFoldDB" id="A0A8S9PLL0"/>
<name>A0A8S9PLL0_BRACR</name>
<evidence type="ECO:0000256" key="1">
    <source>
        <dbReference type="SAM" id="Phobius"/>
    </source>
</evidence>
<keyword evidence="1" id="KW-0812">Transmembrane</keyword>
<evidence type="ECO:0000313" key="3">
    <source>
        <dbReference type="Proteomes" id="UP000712600"/>
    </source>
</evidence>
<protein>
    <submittedName>
        <fullName evidence="2">Uncharacterized protein</fullName>
    </submittedName>
</protein>
<accession>A0A8S9PLL0</accession>
<reference evidence="2" key="1">
    <citation type="submission" date="2019-12" db="EMBL/GenBank/DDBJ databases">
        <title>Genome sequencing and annotation of Brassica cretica.</title>
        <authorList>
            <person name="Studholme D.J."/>
            <person name="Sarris P."/>
        </authorList>
    </citation>
    <scope>NUCLEOTIDE SEQUENCE</scope>
    <source>
        <strain evidence="2">PFS-109/04</strain>
        <tissue evidence="2">Leaf</tissue>
    </source>
</reference>